<feature type="domain" description="ABC3 transporter permease C-terminal" evidence="9">
    <location>
        <begin position="977"/>
        <end position="1095"/>
    </location>
</feature>
<dbReference type="Proteomes" id="UP000638353">
    <property type="component" value="Unassembled WGS sequence"/>
</dbReference>
<keyword evidence="4 7" id="KW-1133">Transmembrane helix</keyword>
<keyword evidence="3 7" id="KW-0812">Transmembrane</keyword>
<protein>
    <recommendedName>
        <fullName evidence="9">ABC3 transporter permease C-terminal domain-containing protein</fullName>
    </recommendedName>
</protein>
<feature type="transmembrane region" description="Helical" evidence="7">
    <location>
        <begin position="1074"/>
        <end position="1094"/>
    </location>
</feature>
<accession>A0A919CAB5</accession>
<feature type="transmembrane region" description="Helical" evidence="7">
    <location>
        <begin position="347"/>
        <end position="370"/>
    </location>
</feature>
<comment type="similarity">
    <text evidence="6">Belongs to the ABC-4 integral membrane protein family.</text>
</comment>
<organism evidence="10 11">
    <name type="scientific">Streptomyces finlayi</name>
    <dbReference type="NCBI Taxonomy" id="67296"/>
    <lineage>
        <taxon>Bacteria</taxon>
        <taxon>Bacillati</taxon>
        <taxon>Actinomycetota</taxon>
        <taxon>Actinomycetes</taxon>
        <taxon>Kitasatosporales</taxon>
        <taxon>Streptomycetaceae</taxon>
        <taxon>Streptomyces</taxon>
    </lineage>
</organism>
<gene>
    <name evidence="10" type="ORF">GCM10010334_33330</name>
</gene>
<dbReference type="Pfam" id="PF02687">
    <property type="entry name" value="FtsX"/>
    <property type="match status" value="1"/>
</dbReference>
<feature type="transmembrane region" description="Helical" evidence="7">
    <location>
        <begin position="1028"/>
        <end position="1054"/>
    </location>
</feature>
<comment type="caution">
    <text evidence="10">The sequence shown here is derived from an EMBL/GenBank/DDBJ whole genome shotgun (WGS) entry which is preliminary data.</text>
</comment>
<feature type="transmembrane region" description="Helical" evidence="7">
    <location>
        <begin position="533"/>
        <end position="553"/>
    </location>
</feature>
<feature type="transmembrane region" description="Helical" evidence="7">
    <location>
        <begin position="398"/>
        <end position="420"/>
    </location>
</feature>
<evidence type="ECO:0000256" key="5">
    <source>
        <dbReference type="ARBA" id="ARBA00023136"/>
    </source>
</evidence>
<evidence type="ECO:0000256" key="8">
    <source>
        <dbReference type="SAM" id="SignalP"/>
    </source>
</evidence>
<evidence type="ECO:0000313" key="10">
    <source>
        <dbReference type="EMBL" id="GHC94877.1"/>
    </source>
</evidence>
<dbReference type="GO" id="GO:0022857">
    <property type="term" value="F:transmembrane transporter activity"/>
    <property type="evidence" value="ECO:0007669"/>
    <property type="project" value="TreeGrafter"/>
</dbReference>
<proteinExistence type="inferred from homology"/>
<evidence type="ECO:0000256" key="7">
    <source>
        <dbReference type="SAM" id="Phobius"/>
    </source>
</evidence>
<dbReference type="AlphaFoldDB" id="A0A919CAB5"/>
<dbReference type="PANTHER" id="PTHR30572:SF4">
    <property type="entry name" value="ABC TRANSPORTER PERMEASE YTRF"/>
    <property type="match status" value="1"/>
</dbReference>
<evidence type="ECO:0000259" key="9">
    <source>
        <dbReference type="Pfam" id="PF02687"/>
    </source>
</evidence>
<feature type="transmembrane region" description="Helical" evidence="7">
    <location>
        <begin position="973"/>
        <end position="995"/>
    </location>
</feature>
<evidence type="ECO:0000313" key="11">
    <source>
        <dbReference type="Proteomes" id="UP000638353"/>
    </source>
</evidence>
<dbReference type="RefSeq" id="WP_189824174.1">
    <property type="nucleotide sequence ID" value="NZ_BMVC01000006.1"/>
</dbReference>
<sequence>MTGFVFLRVRAHRLLLAAALLAVLLTTSVLAALTAFSGSIGDAGLRRSLGSRDAAAAALTITSSSVREEQRAEADKVVREAARRTFDGLPTRTTVLNQSGSYALPRTLRPPTGKSGEPGLTRFAGIDRDRVRLTAGAWPGPAPKAGDKNAVIEVALPDNAAKELKLTPGPNVLTLTDRLSGPPRKVRVTGLYEAKKPADPYWKMEELNGRGIRAATFTSYGPLLADPALLRTSAVSFGSVAWTVTADFTAVDTGRIAALREAAVKGTAYVNATRPFYPAVAVTNGLPQVMDQAQRALLVSRSTLLIVSLQLVLLAGYALLLVARLLSAERAGETSLLVARGGSRQRIVSLSAIEAALLALPAAVLAPLLAGPLARLLSGQGALGRIGLTLESTGPTPGIWLVGVAVGAGCALAVVTPALAAGREKKGRSVPAPMKAGADIALLVIAAVAYWQLDRQTSGSGPLTGDRSGELGVDPLLVAAPALALLAGTVLTLRLLPPLARLAEKRAASGRALPVALAGWQLSRRPLRGTGPVLLLVLAVAMGMLAIGQGASWNRSQEDQADFRSGASIRITDSAAAGADAGEQYRKTPGVLSVAPAARRTVPLSGDRAGTLLALDTAHASEGMRLRGDLVEGGSPAVGKRTAALRGTDRKRDGIPVPEGDRIGLDLTLGRPDGTASKVRTAEVLVVVEDRYGTAHRLPAGKLNVGAGTQQLTVDLAAAGNPARPLLITGLEATVAMPPKIGEALQLTVDAVRGADGAAAAKPAELDWTGKAVDVLLERDSKPDAEKVLAVGKADGAKLLRVTFDTGSNDIPFDIYAQYFPETSVRLTASDPRPGPLNAVVTDDFLASAGAKVGSDIDIEVAGTTLTVHITDTVRQLPTTGPATLTPTGNAADAKRDGGGLLLDLRALNRELNRRQAMALAPDEWWLATKAGETAQTAAELRKRSDLDPSQVVVRDEMLRELRDDPLGAGPQAALLAVAVVAALLAAVGFAVGAMGSLRERTAEFAVLRALGAPPRQLARLIAAEQSLLIGIALVVGVALGAVLTRAVVPLIVLTGQATQPLPHVLVQLPAGQVAVLLAGVVAVPLLVVLLLALRRGDPATTLRFQGGGN</sequence>
<reference evidence="10" key="2">
    <citation type="submission" date="2020-09" db="EMBL/GenBank/DDBJ databases">
        <authorList>
            <person name="Sun Q."/>
            <person name="Ohkuma M."/>
        </authorList>
    </citation>
    <scope>NUCLEOTIDE SEQUENCE</scope>
    <source>
        <strain evidence="10">JCM 4637</strain>
    </source>
</reference>
<dbReference type="EMBL" id="BMVC01000006">
    <property type="protein sequence ID" value="GHC94877.1"/>
    <property type="molecule type" value="Genomic_DNA"/>
</dbReference>
<keyword evidence="5 7" id="KW-0472">Membrane</keyword>
<feature type="signal peptide" evidence="8">
    <location>
        <begin position="1"/>
        <end position="31"/>
    </location>
</feature>
<reference evidence="10" key="1">
    <citation type="journal article" date="2014" name="Int. J. Syst. Evol. Microbiol.">
        <title>Complete genome sequence of Corynebacterium casei LMG S-19264T (=DSM 44701T), isolated from a smear-ripened cheese.</title>
        <authorList>
            <consortium name="US DOE Joint Genome Institute (JGI-PGF)"/>
            <person name="Walter F."/>
            <person name="Albersmeier A."/>
            <person name="Kalinowski J."/>
            <person name="Ruckert C."/>
        </authorList>
    </citation>
    <scope>NUCLEOTIDE SEQUENCE</scope>
    <source>
        <strain evidence="10">JCM 4637</strain>
    </source>
</reference>
<comment type="subcellular location">
    <subcellularLocation>
        <location evidence="1">Cell membrane</location>
        <topology evidence="1">Multi-pass membrane protein</topology>
    </subcellularLocation>
</comment>
<dbReference type="InterPro" id="IPR003838">
    <property type="entry name" value="ABC3_permease_C"/>
</dbReference>
<evidence type="ECO:0000256" key="1">
    <source>
        <dbReference type="ARBA" id="ARBA00004651"/>
    </source>
</evidence>
<evidence type="ECO:0000256" key="3">
    <source>
        <dbReference type="ARBA" id="ARBA00022692"/>
    </source>
</evidence>
<feature type="transmembrane region" description="Helical" evidence="7">
    <location>
        <begin position="476"/>
        <end position="496"/>
    </location>
</feature>
<evidence type="ECO:0000256" key="4">
    <source>
        <dbReference type="ARBA" id="ARBA00022989"/>
    </source>
</evidence>
<dbReference type="PANTHER" id="PTHR30572">
    <property type="entry name" value="MEMBRANE COMPONENT OF TRANSPORTER-RELATED"/>
    <property type="match status" value="1"/>
</dbReference>
<evidence type="ECO:0000256" key="6">
    <source>
        <dbReference type="ARBA" id="ARBA00038076"/>
    </source>
</evidence>
<keyword evidence="2" id="KW-1003">Cell membrane</keyword>
<feature type="chain" id="PRO_5036675120" description="ABC3 transporter permease C-terminal domain-containing protein" evidence="8">
    <location>
        <begin position="32"/>
        <end position="1110"/>
    </location>
</feature>
<dbReference type="GO" id="GO:0005886">
    <property type="term" value="C:plasma membrane"/>
    <property type="evidence" value="ECO:0007669"/>
    <property type="project" value="UniProtKB-SubCell"/>
</dbReference>
<feature type="transmembrane region" description="Helical" evidence="7">
    <location>
        <begin position="304"/>
        <end position="326"/>
    </location>
</feature>
<dbReference type="InterPro" id="IPR050250">
    <property type="entry name" value="Macrolide_Exporter_MacB"/>
</dbReference>
<keyword evidence="8" id="KW-0732">Signal</keyword>
<evidence type="ECO:0000256" key="2">
    <source>
        <dbReference type="ARBA" id="ARBA00022475"/>
    </source>
</evidence>
<name>A0A919CAB5_9ACTN</name>
<feature type="transmembrane region" description="Helical" evidence="7">
    <location>
        <begin position="432"/>
        <end position="453"/>
    </location>
</feature>